<evidence type="ECO:0000256" key="1">
    <source>
        <dbReference type="SAM" id="MobiDB-lite"/>
    </source>
</evidence>
<organism evidence="3 4">
    <name type="scientific">Rubripirellula tenax</name>
    <dbReference type="NCBI Taxonomy" id="2528015"/>
    <lineage>
        <taxon>Bacteria</taxon>
        <taxon>Pseudomonadati</taxon>
        <taxon>Planctomycetota</taxon>
        <taxon>Planctomycetia</taxon>
        <taxon>Pirellulales</taxon>
        <taxon>Pirellulaceae</taxon>
        <taxon>Rubripirellula</taxon>
    </lineage>
</organism>
<dbReference type="Proteomes" id="UP000318288">
    <property type="component" value="Unassembled WGS sequence"/>
</dbReference>
<dbReference type="EMBL" id="SJPW01000003">
    <property type="protein sequence ID" value="TWU56850.1"/>
    <property type="molecule type" value="Genomic_DNA"/>
</dbReference>
<keyword evidence="2" id="KW-0472">Membrane</keyword>
<evidence type="ECO:0000313" key="4">
    <source>
        <dbReference type="Proteomes" id="UP000318288"/>
    </source>
</evidence>
<name>A0A5C6F8B4_9BACT</name>
<accession>A0A5C6F8B4</accession>
<feature type="region of interest" description="Disordered" evidence="1">
    <location>
        <begin position="67"/>
        <end position="87"/>
    </location>
</feature>
<protein>
    <submittedName>
        <fullName evidence="3">Uncharacterized protein</fullName>
    </submittedName>
</protein>
<evidence type="ECO:0000313" key="3">
    <source>
        <dbReference type="EMBL" id="TWU56850.1"/>
    </source>
</evidence>
<proteinExistence type="predicted"/>
<reference evidence="3 4" key="1">
    <citation type="submission" date="2019-02" db="EMBL/GenBank/DDBJ databases">
        <title>Deep-cultivation of Planctomycetes and their phenomic and genomic characterization uncovers novel biology.</title>
        <authorList>
            <person name="Wiegand S."/>
            <person name="Jogler M."/>
            <person name="Boedeker C."/>
            <person name="Pinto D."/>
            <person name="Vollmers J."/>
            <person name="Rivas-Marin E."/>
            <person name="Kohn T."/>
            <person name="Peeters S.H."/>
            <person name="Heuer A."/>
            <person name="Rast P."/>
            <person name="Oberbeckmann S."/>
            <person name="Bunk B."/>
            <person name="Jeske O."/>
            <person name="Meyerdierks A."/>
            <person name="Storesund J.E."/>
            <person name="Kallscheuer N."/>
            <person name="Luecker S."/>
            <person name="Lage O.M."/>
            <person name="Pohl T."/>
            <person name="Merkel B.J."/>
            <person name="Hornburger P."/>
            <person name="Mueller R.-W."/>
            <person name="Bruemmer F."/>
            <person name="Labrenz M."/>
            <person name="Spormann A.M."/>
            <person name="Op Den Camp H."/>
            <person name="Overmann J."/>
            <person name="Amann R."/>
            <person name="Jetten M.S.M."/>
            <person name="Mascher T."/>
            <person name="Medema M.H."/>
            <person name="Devos D.P."/>
            <person name="Kaster A.-K."/>
            <person name="Ovreas L."/>
            <person name="Rohde M."/>
            <person name="Galperin M.Y."/>
            <person name="Jogler C."/>
        </authorList>
    </citation>
    <scope>NUCLEOTIDE SEQUENCE [LARGE SCALE GENOMIC DNA]</scope>
    <source>
        <strain evidence="3 4">Poly51</strain>
    </source>
</reference>
<dbReference type="AlphaFoldDB" id="A0A5C6F8B4"/>
<keyword evidence="4" id="KW-1185">Reference proteome</keyword>
<keyword evidence="2" id="KW-0812">Transmembrane</keyword>
<keyword evidence="2" id="KW-1133">Transmembrane helix</keyword>
<dbReference type="RefSeq" id="WP_146458228.1">
    <property type="nucleotide sequence ID" value="NZ_SJPW01000003.1"/>
</dbReference>
<evidence type="ECO:0000256" key="2">
    <source>
        <dbReference type="SAM" id="Phobius"/>
    </source>
</evidence>
<dbReference type="OrthoDB" id="10015773at2"/>
<feature type="transmembrane region" description="Helical" evidence="2">
    <location>
        <begin position="20"/>
        <end position="42"/>
    </location>
</feature>
<sequence length="87" mass="9395">MSSSYPLETNPQSRSEASDLWSRQIAAVAWIVVAWGVGMLVFELTTVGEASSRDWVVRPSPETSVEAMAIPSSLRSSSGPDGRLNIQ</sequence>
<gene>
    <name evidence="3" type="ORF">Poly51_27670</name>
</gene>
<comment type="caution">
    <text evidence="3">The sequence shown here is derived from an EMBL/GenBank/DDBJ whole genome shotgun (WGS) entry which is preliminary data.</text>
</comment>